<feature type="domain" description="MENTAL" evidence="6">
    <location>
        <begin position="41"/>
        <end position="214"/>
    </location>
</feature>
<gene>
    <name evidence="7" type="primary">Start1</name>
    <name evidence="7" type="ORF">Anas_06197</name>
</gene>
<dbReference type="PANTHER" id="PTHR46121:SF4">
    <property type="entry name" value="STEROIDOGENIC ACUTE REGULATORY PROTEIN-LIKE"/>
    <property type="match status" value="1"/>
</dbReference>
<proteinExistence type="predicted"/>
<dbReference type="Pfam" id="PF01852">
    <property type="entry name" value="START"/>
    <property type="match status" value="1"/>
</dbReference>
<evidence type="ECO:0000313" key="8">
    <source>
        <dbReference type="Proteomes" id="UP000326759"/>
    </source>
</evidence>
<dbReference type="GO" id="GO:0031902">
    <property type="term" value="C:late endosome membrane"/>
    <property type="evidence" value="ECO:0007669"/>
    <property type="project" value="TreeGrafter"/>
</dbReference>
<dbReference type="InterPro" id="IPR019498">
    <property type="entry name" value="MENTAL"/>
</dbReference>
<evidence type="ECO:0000256" key="2">
    <source>
        <dbReference type="ARBA" id="ARBA00022692"/>
    </source>
</evidence>
<dbReference type="InterPro" id="IPR002913">
    <property type="entry name" value="START_lipid-bd_dom"/>
</dbReference>
<dbReference type="InterPro" id="IPR000799">
    <property type="entry name" value="StAR-like"/>
</dbReference>
<comment type="subcellular location">
    <subcellularLocation>
        <location evidence="1">Membrane</location>
        <topology evidence="1">Multi-pass membrane protein</topology>
    </subcellularLocation>
</comment>
<dbReference type="PROSITE" id="PS51439">
    <property type="entry name" value="MENTAL"/>
    <property type="match status" value="1"/>
</dbReference>
<dbReference type="Pfam" id="PF10457">
    <property type="entry name" value="MENTAL"/>
    <property type="match status" value="1"/>
</dbReference>
<feature type="transmembrane region" description="Helical" evidence="4">
    <location>
        <begin position="150"/>
        <end position="167"/>
    </location>
</feature>
<dbReference type="PANTHER" id="PTHR46121">
    <property type="entry name" value="STEROIDOGENIC ACUTE REGULATORY PROTEIN-LIKE"/>
    <property type="match status" value="1"/>
</dbReference>
<keyword evidence="4" id="KW-1133">Transmembrane helix</keyword>
<feature type="transmembrane region" description="Helical" evidence="4">
    <location>
        <begin position="90"/>
        <end position="111"/>
    </location>
</feature>
<organism evidence="7 8">
    <name type="scientific">Armadillidium nasatum</name>
    <dbReference type="NCBI Taxonomy" id="96803"/>
    <lineage>
        <taxon>Eukaryota</taxon>
        <taxon>Metazoa</taxon>
        <taxon>Ecdysozoa</taxon>
        <taxon>Arthropoda</taxon>
        <taxon>Crustacea</taxon>
        <taxon>Multicrustacea</taxon>
        <taxon>Malacostraca</taxon>
        <taxon>Eumalacostraca</taxon>
        <taxon>Peracarida</taxon>
        <taxon>Isopoda</taxon>
        <taxon>Oniscidea</taxon>
        <taxon>Crinocheta</taxon>
        <taxon>Armadillidiidae</taxon>
        <taxon>Armadillidium</taxon>
    </lineage>
</organism>
<name>A0A5N5SVQ7_9CRUS</name>
<dbReference type="GO" id="GO:0099044">
    <property type="term" value="P:vesicle tethering to endoplasmic reticulum"/>
    <property type="evidence" value="ECO:0007669"/>
    <property type="project" value="TreeGrafter"/>
</dbReference>
<evidence type="ECO:0000259" key="6">
    <source>
        <dbReference type="PROSITE" id="PS51439"/>
    </source>
</evidence>
<dbReference type="InterPro" id="IPR051869">
    <property type="entry name" value="STARD3"/>
</dbReference>
<dbReference type="GO" id="GO:0008289">
    <property type="term" value="F:lipid binding"/>
    <property type="evidence" value="ECO:0007669"/>
    <property type="project" value="InterPro"/>
</dbReference>
<keyword evidence="8" id="KW-1185">Reference proteome</keyword>
<evidence type="ECO:0000259" key="5">
    <source>
        <dbReference type="PROSITE" id="PS50848"/>
    </source>
</evidence>
<dbReference type="PROSITE" id="PS50848">
    <property type="entry name" value="START"/>
    <property type="match status" value="1"/>
</dbReference>
<comment type="caution">
    <text evidence="7">The sequence shown here is derived from an EMBL/GenBank/DDBJ whole genome shotgun (WGS) entry which is preliminary data.</text>
</comment>
<evidence type="ECO:0000313" key="7">
    <source>
        <dbReference type="EMBL" id="KAB7498102.1"/>
    </source>
</evidence>
<dbReference type="Proteomes" id="UP000326759">
    <property type="component" value="Unassembled WGS sequence"/>
</dbReference>
<dbReference type="AlphaFoldDB" id="A0A5N5SVQ7"/>
<dbReference type="PRINTS" id="PR00978">
    <property type="entry name" value="STARPROTEIN"/>
</dbReference>
<dbReference type="OrthoDB" id="74575at2759"/>
<evidence type="ECO:0000256" key="4">
    <source>
        <dbReference type="SAM" id="Phobius"/>
    </source>
</evidence>
<dbReference type="GO" id="GO:0005789">
    <property type="term" value="C:endoplasmic reticulum membrane"/>
    <property type="evidence" value="ECO:0007669"/>
    <property type="project" value="TreeGrafter"/>
</dbReference>
<evidence type="ECO:0000256" key="1">
    <source>
        <dbReference type="ARBA" id="ARBA00004141"/>
    </source>
</evidence>
<evidence type="ECO:0000256" key="3">
    <source>
        <dbReference type="ARBA" id="ARBA00023136"/>
    </source>
</evidence>
<dbReference type="EMBL" id="SEYY01019597">
    <property type="protein sequence ID" value="KAB7498102.1"/>
    <property type="molecule type" value="Genomic_DNA"/>
</dbReference>
<feature type="transmembrane region" description="Helical" evidence="4">
    <location>
        <begin position="117"/>
        <end position="138"/>
    </location>
</feature>
<reference evidence="7 8" key="1">
    <citation type="journal article" date="2019" name="PLoS Biol.">
        <title>Sex chromosomes control vertical transmission of feminizing Wolbachia symbionts in an isopod.</title>
        <authorList>
            <person name="Becking T."/>
            <person name="Chebbi M.A."/>
            <person name="Giraud I."/>
            <person name="Moumen B."/>
            <person name="Laverre T."/>
            <person name="Caubet Y."/>
            <person name="Peccoud J."/>
            <person name="Gilbert C."/>
            <person name="Cordaux R."/>
        </authorList>
    </citation>
    <scope>NUCLEOTIDE SEQUENCE [LARGE SCALE GENOMIC DNA]</scope>
    <source>
        <strain evidence="7">ANa2</strain>
        <tissue evidence="7">Whole body excluding digestive tract and cuticle</tissue>
    </source>
</reference>
<feature type="transmembrane region" description="Helical" evidence="4">
    <location>
        <begin position="43"/>
        <end position="69"/>
    </location>
</feature>
<dbReference type="InterPro" id="IPR023393">
    <property type="entry name" value="START-like_dom_sf"/>
</dbReference>
<keyword evidence="2 4" id="KW-0812">Transmembrane</keyword>
<dbReference type="GO" id="GO:0140284">
    <property type="term" value="C:endoplasmic reticulum-endosome membrane contact site"/>
    <property type="evidence" value="ECO:0007669"/>
    <property type="project" value="TreeGrafter"/>
</dbReference>
<dbReference type="Gene3D" id="3.30.530.20">
    <property type="match status" value="1"/>
</dbReference>
<dbReference type="GO" id="GO:0005765">
    <property type="term" value="C:lysosomal membrane"/>
    <property type="evidence" value="ECO:0007669"/>
    <property type="project" value="TreeGrafter"/>
</dbReference>
<dbReference type="SUPFAM" id="SSF55961">
    <property type="entry name" value="Bet v1-like"/>
    <property type="match status" value="1"/>
</dbReference>
<keyword evidence="3 4" id="KW-0472">Membrane</keyword>
<dbReference type="SMART" id="SM00234">
    <property type="entry name" value="START"/>
    <property type="match status" value="1"/>
</dbReference>
<protein>
    <submittedName>
        <fullName evidence="7">Steroidogenic acute regulatory protein-like</fullName>
    </submittedName>
</protein>
<feature type="domain" description="START" evidence="5">
    <location>
        <begin position="263"/>
        <end position="451"/>
    </location>
</feature>
<sequence>MATGRYPSLQNVVVGPSSMNSAQTDFLMANYTSGMQLHGRMSAVRRFFCLFVTFDFCFSTLFWIICILVDGSNILEALKEQILHYTIKSSVFDVVMCSFFRFALLILFYAIIHISHWWLVALVTTFNCIFLIAKALIYEWPKDSSYPFEVMLVLISFFISWAEAWFIDFRVLPQEARAVSILEVVVANADERSDDRQPNRLERVRDYLSQYAESAANFYSPLESPIDTDDESVSKVPKRLTPQEAEYVLRGEEALKHSWDMLNSSGWNHEKTISHNDVIFSKICPRGYKIYKLMAIVEANPEEMFKECLQNFEDIPKWNTSITKSKVIQVVNSKVDITYQVAAETPGGFIRQRDFVGLRYWTKMPNCWVIASTSVTHPDVPLDKSYERGENGPNCLVFGNVDGYPDRCEFQWLLDVDLKGWIPKSVVERALTGVITEFLTSIKNYASAVKMQNMLQTEAYS</sequence>
<accession>A0A5N5SVQ7</accession>